<comment type="caution">
    <text evidence="11">The sequence shown here is derived from an EMBL/GenBank/DDBJ whole genome shotgun (WGS) entry which is preliminary data.</text>
</comment>
<dbReference type="SUPFAM" id="SSF56487">
    <property type="entry name" value="SRCR-like"/>
    <property type="match status" value="1"/>
</dbReference>
<dbReference type="InterPro" id="IPR036772">
    <property type="entry name" value="SRCR-like_dom_sf"/>
</dbReference>
<evidence type="ECO:0000256" key="2">
    <source>
        <dbReference type="ARBA" id="ARBA00022692"/>
    </source>
</evidence>
<dbReference type="FunFam" id="3.10.250.10:FF:000016">
    <property type="entry name" value="Scavenger receptor cysteine-rich protein type 12"/>
    <property type="match status" value="1"/>
</dbReference>
<comment type="subcellular location">
    <subcellularLocation>
        <location evidence="1">Membrane</location>
        <topology evidence="1">Single-pass membrane protein</topology>
    </subcellularLocation>
</comment>
<evidence type="ECO:0000256" key="3">
    <source>
        <dbReference type="ARBA" id="ARBA00022729"/>
    </source>
</evidence>
<evidence type="ECO:0000256" key="8">
    <source>
        <dbReference type="ARBA" id="ARBA00023180"/>
    </source>
</evidence>
<gene>
    <name evidence="11" type="ORF">ACJMK2_004276</name>
</gene>
<dbReference type="EMBL" id="JBJQND010000001">
    <property type="protein sequence ID" value="KAL3892036.1"/>
    <property type="molecule type" value="Genomic_DNA"/>
</dbReference>
<organism evidence="11 12">
    <name type="scientific">Sinanodonta woodiana</name>
    <name type="common">Chinese pond mussel</name>
    <name type="synonym">Anodonta woodiana</name>
    <dbReference type="NCBI Taxonomy" id="1069815"/>
    <lineage>
        <taxon>Eukaryota</taxon>
        <taxon>Metazoa</taxon>
        <taxon>Spiralia</taxon>
        <taxon>Lophotrochozoa</taxon>
        <taxon>Mollusca</taxon>
        <taxon>Bivalvia</taxon>
        <taxon>Autobranchia</taxon>
        <taxon>Heteroconchia</taxon>
        <taxon>Palaeoheterodonta</taxon>
        <taxon>Unionida</taxon>
        <taxon>Unionoidea</taxon>
        <taxon>Unionidae</taxon>
        <taxon>Unioninae</taxon>
        <taxon>Sinanodonta</taxon>
    </lineage>
</organism>
<keyword evidence="3" id="KW-0732">Signal</keyword>
<dbReference type="Proteomes" id="UP001634394">
    <property type="component" value="Unassembled WGS sequence"/>
</dbReference>
<sequence length="72" mass="8328">MGSSSQKEGLPEKERGDSSWDYYTRPLVRLVGGRNNHEGNVEVYYNGSWGTVCDDFWNYNDAKVVCRMLSFR</sequence>
<keyword evidence="2" id="KW-0812">Transmembrane</keyword>
<evidence type="ECO:0000256" key="5">
    <source>
        <dbReference type="ARBA" id="ARBA00022989"/>
    </source>
</evidence>
<dbReference type="Pfam" id="PF00530">
    <property type="entry name" value="SRCR"/>
    <property type="match status" value="1"/>
</dbReference>
<dbReference type="InterPro" id="IPR001190">
    <property type="entry name" value="SRCR"/>
</dbReference>
<keyword evidence="4" id="KW-0677">Repeat</keyword>
<evidence type="ECO:0000256" key="4">
    <source>
        <dbReference type="ARBA" id="ARBA00022737"/>
    </source>
</evidence>
<evidence type="ECO:0000313" key="12">
    <source>
        <dbReference type="Proteomes" id="UP001634394"/>
    </source>
</evidence>
<evidence type="ECO:0000256" key="6">
    <source>
        <dbReference type="ARBA" id="ARBA00023136"/>
    </source>
</evidence>
<dbReference type="GO" id="GO:0016020">
    <property type="term" value="C:membrane"/>
    <property type="evidence" value="ECO:0007669"/>
    <property type="project" value="UniProtKB-SubCell"/>
</dbReference>
<protein>
    <recommendedName>
        <fullName evidence="10">SRCR domain-containing protein</fullName>
    </recommendedName>
</protein>
<dbReference type="AlphaFoldDB" id="A0ABD3Y289"/>
<dbReference type="SMART" id="SM00202">
    <property type="entry name" value="SR"/>
    <property type="match status" value="1"/>
</dbReference>
<proteinExistence type="predicted"/>
<keyword evidence="7" id="KW-1015">Disulfide bond</keyword>
<keyword evidence="5" id="KW-1133">Transmembrane helix</keyword>
<dbReference type="PANTHER" id="PTHR47653:SF1">
    <property type="entry name" value="DELETED IN MALIGNANT BRAIN TUMORS 1 PROTEIN"/>
    <property type="match status" value="1"/>
</dbReference>
<reference evidence="11 12" key="1">
    <citation type="submission" date="2024-11" db="EMBL/GenBank/DDBJ databases">
        <title>Chromosome-level genome assembly of the freshwater bivalve Anodonta woodiana.</title>
        <authorList>
            <person name="Chen X."/>
        </authorList>
    </citation>
    <scope>NUCLEOTIDE SEQUENCE [LARGE SCALE GENOMIC DNA]</scope>
    <source>
        <strain evidence="11">MN2024</strain>
        <tissue evidence="11">Gills</tissue>
    </source>
</reference>
<evidence type="ECO:0000256" key="9">
    <source>
        <dbReference type="PROSITE-ProRule" id="PRU00196"/>
    </source>
</evidence>
<feature type="domain" description="SRCR" evidence="10">
    <location>
        <begin position="28"/>
        <end position="72"/>
    </location>
</feature>
<name>A0ABD3Y289_SINWO</name>
<dbReference type="PANTHER" id="PTHR47653">
    <property type="entry name" value="PROTEIN BARK BEETLE"/>
    <property type="match status" value="1"/>
</dbReference>
<evidence type="ECO:0000313" key="11">
    <source>
        <dbReference type="EMBL" id="KAL3892036.1"/>
    </source>
</evidence>
<dbReference type="Gene3D" id="3.10.250.10">
    <property type="entry name" value="SRCR-like domain"/>
    <property type="match status" value="1"/>
</dbReference>
<dbReference type="PROSITE" id="PS50287">
    <property type="entry name" value="SRCR_2"/>
    <property type="match status" value="1"/>
</dbReference>
<keyword evidence="6" id="KW-0472">Membrane</keyword>
<accession>A0ABD3Y289</accession>
<evidence type="ECO:0000256" key="7">
    <source>
        <dbReference type="ARBA" id="ARBA00023157"/>
    </source>
</evidence>
<keyword evidence="12" id="KW-1185">Reference proteome</keyword>
<comment type="caution">
    <text evidence="9">Lacks conserved residue(s) required for the propagation of feature annotation.</text>
</comment>
<dbReference type="PRINTS" id="PR00258">
    <property type="entry name" value="SPERACTRCPTR"/>
</dbReference>
<dbReference type="InterPro" id="IPR053243">
    <property type="entry name" value="SJ_maturation_regulator"/>
</dbReference>
<evidence type="ECO:0000259" key="10">
    <source>
        <dbReference type="PROSITE" id="PS50287"/>
    </source>
</evidence>
<keyword evidence="8" id="KW-0325">Glycoprotein</keyword>
<evidence type="ECO:0000256" key="1">
    <source>
        <dbReference type="ARBA" id="ARBA00004167"/>
    </source>
</evidence>